<accession>A0A1P8V0A0</accession>
<organism evidence="1 2">
    <name type="scientific">Salipiger abyssi</name>
    <dbReference type="NCBI Taxonomy" id="1250539"/>
    <lineage>
        <taxon>Bacteria</taxon>
        <taxon>Pseudomonadati</taxon>
        <taxon>Pseudomonadota</taxon>
        <taxon>Alphaproteobacteria</taxon>
        <taxon>Rhodobacterales</taxon>
        <taxon>Roseobacteraceae</taxon>
        <taxon>Salipiger</taxon>
    </lineage>
</organism>
<dbReference type="KEGG" id="paby:Ga0080574_TMP4739"/>
<keyword evidence="2" id="KW-1185">Reference proteome</keyword>
<dbReference type="Pfam" id="PF11367">
    <property type="entry name" value="Tail_completion_gp17"/>
    <property type="match status" value="1"/>
</dbReference>
<dbReference type="OrthoDB" id="7644395at2"/>
<dbReference type="RefSeq" id="WP_076705466.1">
    <property type="nucleotide sequence ID" value="NZ_CP015093.1"/>
</dbReference>
<evidence type="ECO:0000313" key="1">
    <source>
        <dbReference type="EMBL" id="APZ55073.1"/>
    </source>
</evidence>
<dbReference type="Gene3D" id="3.30.2000.30">
    <property type="match status" value="1"/>
</dbReference>
<protein>
    <submittedName>
        <fullName evidence="1">Putative DUF3168 protein</fullName>
    </submittedName>
</protein>
<dbReference type="InterPro" id="IPR021508">
    <property type="entry name" value="Gp17-like"/>
</dbReference>
<sequence>MSYAMSAALQGAVYQQLSGDGALSALVGSDIYDALPAGTLPGLYVLLGSETAKDASDQSGGGAWHDLTVAVVTDAAGFQMAKTVAAAACDALNDAGLALDRGRLVSLRFLKARAKRESGGLRRIDMTFRARVEDD</sequence>
<gene>
    <name evidence="1" type="ORF">Ga0080574_TMP4739</name>
</gene>
<dbReference type="EMBL" id="CP015093">
    <property type="protein sequence ID" value="APZ55073.1"/>
    <property type="molecule type" value="Genomic_DNA"/>
</dbReference>
<dbReference type="AlphaFoldDB" id="A0A1P8V0A0"/>
<dbReference type="STRING" id="1250539.Ga0080574_TMP4739"/>
<reference evidence="1 2" key="1">
    <citation type="submission" date="2016-04" db="EMBL/GenBank/DDBJ databases">
        <title>Deep-sea bacteria in the southern Pacific.</title>
        <authorList>
            <person name="Tang K."/>
        </authorList>
    </citation>
    <scope>NUCLEOTIDE SEQUENCE [LARGE SCALE GENOMIC DNA]</scope>
    <source>
        <strain evidence="1 2">JLT2014</strain>
    </source>
</reference>
<proteinExistence type="predicted"/>
<dbReference type="InterPro" id="IPR053745">
    <property type="entry name" value="Viral_Tail_Comp_sf"/>
</dbReference>
<dbReference type="Proteomes" id="UP000187059">
    <property type="component" value="Chromosome"/>
</dbReference>
<evidence type="ECO:0000313" key="2">
    <source>
        <dbReference type="Proteomes" id="UP000187059"/>
    </source>
</evidence>
<name>A0A1P8V0A0_9RHOB</name>